<evidence type="ECO:0000313" key="3">
    <source>
        <dbReference type="Proteomes" id="UP001138997"/>
    </source>
</evidence>
<dbReference type="Proteomes" id="UP001138997">
    <property type="component" value="Unassembled WGS sequence"/>
</dbReference>
<keyword evidence="1" id="KW-0812">Transmembrane</keyword>
<evidence type="ECO:0000313" key="2">
    <source>
        <dbReference type="EMBL" id="MCD5310037.1"/>
    </source>
</evidence>
<dbReference type="EMBL" id="JAJOMB010000002">
    <property type="protein sequence ID" value="MCD5310037.1"/>
    <property type="molecule type" value="Genomic_DNA"/>
</dbReference>
<accession>A0A9X1N7S9</accession>
<keyword evidence="1" id="KW-0472">Membrane</keyword>
<name>A0A9X1N7S9_9ACTN</name>
<evidence type="ECO:0000256" key="1">
    <source>
        <dbReference type="SAM" id="Phobius"/>
    </source>
</evidence>
<organism evidence="2 3">
    <name type="scientific">Kineosporia babensis</name>
    <dbReference type="NCBI Taxonomy" id="499548"/>
    <lineage>
        <taxon>Bacteria</taxon>
        <taxon>Bacillati</taxon>
        <taxon>Actinomycetota</taxon>
        <taxon>Actinomycetes</taxon>
        <taxon>Kineosporiales</taxon>
        <taxon>Kineosporiaceae</taxon>
        <taxon>Kineosporia</taxon>
    </lineage>
</organism>
<keyword evidence="1" id="KW-1133">Transmembrane helix</keyword>
<proteinExistence type="predicted"/>
<feature type="transmembrane region" description="Helical" evidence="1">
    <location>
        <begin position="6"/>
        <end position="27"/>
    </location>
</feature>
<dbReference type="RefSeq" id="WP_231438966.1">
    <property type="nucleotide sequence ID" value="NZ_JAJOMB010000002.1"/>
</dbReference>
<comment type="caution">
    <text evidence="2">The sequence shown here is derived from an EMBL/GenBank/DDBJ whole genome shotgun (WGS) entry which is preliminary data.</text>
</comment>
<keyword evidence="3" id="KW-1185">Reference proteome</keyword>
<sequence length="116" mass="12713">MLYGDGSSYLVSILVVLAGFGVMLLFLRWTFSPGKSVVARRPRRGGENDYGLFVPVASPATMIEGEQLRLRLAENQIRGKLVQTNDGPRLMVFEKDVKIARTILAAPPAPPASRDL</sequence>
<reference evidence="2" key="1">
    <citation type="submission" date="2021-11" db="EMBL/GenBank/DDBJ databases">
        <title>Streptomyces corallinus and Kineosporia corallina sp. nov., two new coral-derived marine actinobacteria.</title>
        <authorList>
            <person name="Buangrab K."/>
            <person name="Sutthacheep M."/>
            <person name="Yeemin T."/>
            <person name="Harunari E."/>
            <person name="Igarashi Y."/>
            <person name="Sripreechasak P."/>
            <person name="Kanchanasin P."/>
            <person name="Tanasupawat S."/>
            <person name="Phongsopitanun W."/>
        </authorList>
    </citation>
    <scope>NUCLEOTIDE SEQUENCE</scope>
    <source>
        <strain evidence="2">JCM 31032</strain>
    </source>
</reference>
<protein>
    <submittedName>
        <fullName evidence="2">Uncharacterized protein</fullName>
    </submittedName>
</protein>
<dbReference type="AlphaFoldDB" id="A0A9X1N7S9"/>
<gene>
    <name evidence="2" type="ORF">LR394_03965</name>
</gene>